<proteinExistence type="predicted"/>
<dbReference type="STRING" id="1121003.SAMN03080618_00856"/>
<name>A0A1I3JH96_9HYPH</name>
<dbReference type="AlphaFoldDB" id="A0A1I3JH96"/>
<reference evidence="2" key="1">
    <citation type="submission" date="2016-10" db="EMBL/GenBank/DDBJ databases">
        <authorList>
            <person name="Varghese N."/>
            <person name="Submissions S."/>
        </authorList>
    </citation>
    <scope>NUCLEOTIDE SEQUENCE [LARGE SCALE GENOMIC DNA]</scope>
    <source>
        <strain evidence="2">DSM 21857</strain>
    </source>
</reference>
<keyword evidence="2" id="KW-1185">Reference proteome</keyword>
<dbReference type="RefSeq" id="WP_091519050.1">
    <property type="nucleotide sequence ID" value="NZ_FORF01000004.1"/>
</dbReference>
<dbReference type="EMBL" id="FORF01000004">
    <property type="protein sequence ID" value="SFI59609.1"/>
    <property type="molecule type" value="Genomic_DNA"/>
</dbReference>
<gene>
    <name evidence="1" type="ORF">SAMN03080618_00856</name>
</gene>
<accession>A0A1I3JH96</accession>
<evidence type="ECO:0000313" key="1">
    <source>
        <dbReference type="EMBL" id="SFI59609.1"/>
    </source>
</evidence>
<sequence length="66" mass="7221">MSRSTIITVIDTLVEARDLLTCVTVLREHDEHATADDIEGKLAMAIKRALATAHDVYTIELTRAAA</sequence>
<organism evidence="1 2">
    <name type="scientific">Aquamicrobium aerolatum DSM 21857</name>
    <dbReference type="NCBI Taxonomy" id="1121003"/>
    <lineage>
        <taxon>Bacteria</taxon>
        <taxon>Pseudomonadati</taxon>
        <taxon>Pseudomonadota</taxon>
        <taxon>Alphaproteobacteria</taxon>
        <taxon>Hyphomicrobiales</taxon>
        <taxon>Phyllobacteriaceae</taxon>
        <taxon>Aerobium</taxon>
    </lineage>
</organism>
<protein>
    <submittedName>
        <fullName evidence="1">Uncharacterized protein</fullName>
    </submittedName>
</protein>
<dbReference type="Proteomes" id="UP000242763">
    <property type="component" value="Unassembled WGS sequence"/>
</dbReference>
<evidence type="ECO:0000313" key="2">
    <source>
        <dbReference type="Proteomes" id="UP000242763"/>
    </source>
</evidence>